<dbReference type="Pfam" id="PF25056">
    <property type="entry name" value="DUF7793"/>
    <property type="match status" value="1"/>
</dbReference>
<evidence type="ECO:0000313" key="2">
    <source>
        <dbReference type="EMBL" id="RNL83557.1"/>
    </source>
</evidence>
<comment type="caution">
    <text evidence="2">The sequence shown here is derived from an EMBL/GenBank/DDBJ whole genome shotgun (WGS) entry which is preliminary data.</text>
</comment>
<protein>
    <recommendedName>
        <fullName evidence="1">DUF7793 domain-containing protein</fullName>
    </recommendedName>
</protein>
<dbReference type="AlphaFoldDB" id="A0A3N0E6S3"/>
<proteinExistence type="predicted"/>
<dbReference type="RefSeq" id="WP_123216823.1">
    <property type="nucleotide sequence ID" value="NZ_RJTM01000103.1"/>
</dbReference>
<organism evidence="2 3">
    <name type="scientific">Sinomicrobium pectinilyticum</name>
    <dbReference type="NCBI Taxonomy" id="1084421"/>
    <lineage>
        <taxon>Bacteria</taxon>
        <taxon>Pseudomonadati</taxon>
        <taxon>Bacteroidota</taxon>
        <taxon>Flavobacteriia</taxon>
        <taxon>Flavobacteriales</taxon>
        <taxon>Flavobacteriaceae</taxon>
        <taxon>Sinomicrobium</taxon>
    </lineage>
</organism>
<dbReference type="Gene3D" id="3.40.1680.10">
    <property type="entry name" value="yp_829618.1 domain like"/>
    <property type="match status" value="1"/>
</dbReference>
<sequence length="212" mass="24416">MPEFLENKYARLWIGQGILFVTYKPATVLDLRAAIRLTSDRLSLQGKKAYPVFVDFRGVKDLTRKARNYLAGEGALYIRVLGVYATSPLGRLMAYFYVKANAPAIPIGIFPRKKDTLHYVKTTIRGENDPGAIRKQHRIHSLYPDHFKAQIEHVQDMFLALATGNFQCRMERSYKEDDLWEYITVLLIYLELVYRLVCFEIFNKVKGTGALS</sequence>
<dbReference type="OrthoDB" id="957652at2"/>
<dbReference type="InterPro" id="IPR056695">
    <property type="entry name" value="DUF7793"/>
</dbReference>
<dbReference type="EMBL" id="RJTM01000103">
    <property type="protein sequence ID" value="RNL83557.1"/>
    <property type="molecule type" value="Genomic_DNA"/>
</dbReference>
<keyword evidence="3" id="KW-1185">Reference proteome</keyword>
<name>A0A3N0E6S3_SINP1</name>
<evidence type="ECO:0000313" key="3">
    <source>
        <dbReference type="Proteomes" id="UP000267469"/>
    </source>
</evidence>
<accession>A0A3N0E6S3</accession>
<gene>
    <name evidence="2" type="ORF">ED312_14930</name>
</gene>
<evidence type="ECO:0000259" key="1">
    <source>
        <dbReference type="Pfam" id="PF25056"/>
    </source>
</evidence>
<dbReference type="Proteomes" id="UP000267469">
    <property type="component" value="Unassembled WGS sequence"/>
</dbReference>
<feature type="domain" description="DUF7793" evidence="1">
    <location>
        <begin position="12"/>
        <end position="122"/>
    </location>
</feature>
<reference evidence="2 3" key="1">
    <citation type="submission" date="2018-10" db="EMBL/GenBank/DDBJ databases">
        <title>Sinomicrobium pectinilyticum sp. nov., a pectinase-producing bacterium isolated from alkaline and saline soil, and emended description of the genus Sinomicrobium.</title>
        <authorList>
            <person name="Cheng B."/>
            <person name="Li C."/>
            <person name="Lai Q."/>
            <person name="Du M."/>
            <person name="Shao Z."/>
            <person name="Xu P."/>
            <person name="Yang C."/>
        </authorList>
    </citation>
    <scope>NUCLEOTIDE SEQUENCE [LARGE SCALE GENOMIC DNA]</scope>
    <source>
        <strain evidence="2 3">5DNS001</strain>
    </source>
</reference>